<reference evidence="1 2" key="1">
    <citation type="submission" date="2020-08" db="EMBL/GenBank/DDBJ databases">
        <title>Genomic Encyclopedia of Type Strains, Phase IV (KMG-IV): sequencing the most valuable type-strain genomes for metagenomic binning, comparative biology and taxonomic classification.</title>
        <authorList>
            <person name="Goeker M."/>
        </authorList>
    </citation>
    <scope>NUCLEOTIDE SEQUENCE [LARGE SCALE GENOMIC DNA]</scope>
    <source>
        <strain evidence="1 2">DSM 17507</strain>
    </source>
</reference>
<dbReference type="AlphaFoldDB" id="A0A7W7AEF0"/>
<keyword evidence="1" id="KW-0418">Kinase</keyword>
<keyword evidence="1" id="KW-0808">Transferase</keyword>
<organism evidence="1 2">
    <name type="scientific">Novosphingobium taihuense</name>
    <dbReference type="NCBI Taxonomy" id="260085"/>
    <lineage>
        <taxon>Bacteria</taxon>
        <taxon>Pseudomonadati</taxon>
        <taxon>Pseudomonadota</taxon>
        <taxon>Alphaproteobacteria</taxon>
        <taxon>Sphingomonadales</taxon>
        <taxon>Sphingomonadaceae</taxon>
        <taxon>Novosphingobium</taxon>
    </lineage>
</organism>
<keyword evidence="2" id="KW-1185">Reference proteome</keyword>
<accession>A0A7W7AEF0</accession>
<name>A0A7W7AEF0_9SPHN</name>
<comment type="caution">
    <text evidence="1">The sequence shown here is derived from an EMBL/GenBank/DDBJ whole genome shotgun (WGS) entry which is preliminary data.</text>
</comment>
<dbReference type="Proteomes" id="UP000538566">
    <property type="component" value="Unassembled WGS sequence"/>
</dbReference>
<gene>
    <name evidence="1" type="ORF">GGR37_003677</name>
</gene>
<protein>
    <submittedName>
        <fullName evidence="1">Putative NBD/HSP70 family sugar kinase</fullName>
    </submittedName>
</protein>
<evidence type="ECO:0000313" key="2">
    <source>
        <dbReference type="Proteomes" id="UP000538566"/>
    </source>
</evidence>
<evidence type="ECO:0000313" key="1">
    <source>
        <dbReference type="EMBL" id="MBB4615381.1"/>
    </source>
</evidence>
<sequence length="39" mass="4231">MSIYAGLDVSDKTTHVCVVDAEGKVLRRDVVASDPDVLR</sequence>
<dbReference type="EMBL" id="JACHOA010000008">
    <property type="protein sequence ID" value="MBB4615381.1"/>
    <property type="molecule type" value="Genomic_DNA"/>
</dbReference>
<dbReference type="GO" id="GO:0016301">
    <property type="term" value="F:kinase activity"/>
    <property type="evidence" value="ECO:0007669"/>
    <property type="project" value="UniProtKB-KW"/>
</dbReference>
<proteinExistence type="predicted"/>